<dbReference type="KEGG" id="pbut:DTO10_26090"/>
<name>A0AAX0RYH8_9BACI</name>
<dbReference type="Gene3D" id="3.20.20.190">
    <property type="entry name" value="Phosphatidylinositol (PI) phosphodiesterase"/>
    <property type="match status" value="1"/>
</dbReference>
<dbReference type="SUPFAM" id="SSF51695">
    <property type="entry name" value="PLC-like phosphodiesterases"/>
    <property type="match status" value="1"/>
</dbReference>
<evidence type="ECO:0000313" key="5">
    <source>
        <dbReference type="Proteomes" id="UP000220106"/>
    </source>
</evidence>
<dbReference type="Pfam" id="PF03009">
    <property type="entry name" value="GDPD"/>
    <property type="match status" value="1"/>
</dbReference>
<dbReference type="InterPro" id="IPR030395">
    <property type="entry name" value="GP_PDE_dom"/>
</dbReference>
<dbReference type="PANTHER" id="PTHR46211">
    <property type="entry name" value="GLYCEROPHOSPHORYL DIESTER PHOSPHODIESTERASE"/>
    <property type="match status" value="1"/>
</dbReference>
<organism evidence="4 5">
    <name type="scientific">Peribacillus butanolivorans</name>
    <dbReference type="NCBI Taxonomy" id="421767"/>
    <lineage>
        <taxon>Bacteria</taxon>
        <taxon>Bacillati</taxon>
        <taxon>Bacillota</taxon>
        <taxon>Bacilli</taxon>
        <taxon>Bacillales</taxon>
        <taxon>Bacillaceae</taxon>
        <taxon>Peribacillus</taxon>
    </lineage>
</organism>
<feature type="domain" description="GP-PDE" evidence="2">
    <location>
        <begin position="55"/>
        <end position="287"/>
    </location>
</feature>
<dbReference type="CDD" id="cd08566">
    <property type="entry name" value="GDPD_AtGDE_like"/>
    <property type="match status" value="1"/>
</dbReference>
<dbReference type="EMBL" id="NUEQ01000062">
    <property type="protein sequence ID" value="PEJ29042.1"/>
    <property type="molecule type" value="Genomic_DNA"/>
</dbReference>
<dbReference type="Proteomes" id="UP000220106">
    <property type="component" value="Unassembled WGS sequence"/>
</dbReference>
<proteinExistence type="predicted"/>
<dbReference type="Proteomes" id="UP000260457">
    <property type="component" value="Chromosome"/>
</dbReference>
<evidence type="ECO:0000313" key="3">
    <source>
        <dbReference type="EMBL" id="AXN41493.1"/>
    </source>
</evidence>
<keyword evidence="6" id="KW-1185">Reference proteome</keyword>
<dbReference type="AlphaFoldDB" id="A0AAX0RYH8"/>
<evidence type="ECO:0000313" key="6">
    <source>
        <dbReference type="Proteomes" id="UP000260457"/>
    </source>
</evidence>
<protein>
    <submittedName>
        <fullName evidence="4">Glycerophosphodiester phosphodiesterase</fullName>
    </submittedName>
</protein>
<reference evidence="3 6" key="2">
    <citation type="submission" date="2018-07" db="EMBL/GenBank/DDBJ databases">
        <title>The molecular basis for the intramolecular migration of carboxyl group in the catabolism of para-hydroxybenzoate via gentisate.</title>
        <authorList>
            <person name="Zhao H."/>
            <person name="Xu Y."/>
            <person name="Lin S."/>
            <person name="Spain J.C."/>
            <person name="Zhou N.-Y."/>
        </authorList>
    </citation>
    <scope>NUCLEOTIDE SEQUENCE [LARGE SCALE GENOMIC DNA]</scope>
    <source>
        <strain evidence="3 6">PHB-7a</strain>
    </source>
</reference>
<dbReference type="PANTHER" id="PTHR46211:SF1">
    <property type="entry name" value="GLYCEROPHOSPHODIESTER PHOSPHODIESTERASE, CYTOPLASMIC"/>
    <property type="match status" value="1"/>
</dbReference>
<evidence type="ECO:0000256" key="1">
    <source>
        <dbReference type="SAM" id="SignalP"/>
    </source>
</evidence>
<dbReference type="InterPro" id="IPR017946">
    <property type="entry name" value="PLC-like_Pdiesterase_TIM-brl"/>
</dbReference>
<feature type="chain" id="PRO_5043824662" evidence="1">
    <location>
        <begin position="41"/>
        <end position="287"/>
    </location>
</feature>
<sequence>MYGKSDQILKNRTWRKVKKIRFLPLALPFMFVTSSLFGSAASAAPNDNWLHSNKTELSAHRGAQVAAPENTLESITQAGLLGYGFVEIDVQKTKDDQYILMHDQTVDRTTTGSGKVENLTLQEIQSFAIEDKQGNVTNYKAPTLHEVLEEANKYNIGINFDGSKGDWDDKEFVDGVMEEAKETKVLNHSFFVLSNTSIRDQFNSWYPKATVTFLGNALKNVDADIKELQKYENAIYSTSINNVDEETAKKIKKTGLKLHVYSVNTAETFEKAKKIHPRLIETDVIVP</sequence>
<feature type="signal peptide" evidence="1">
    <location>
        <begin position="1"/>
        <end position="40"/>
    </location>
</feature>
<reference evidence="4 5" key="1">
    <citation type="submission" date="2017-09" db="EMBL/GenBank/DDBJ databases">
        <title>Large-scale bioinformatics analysis of Bacillus genomes uncovers conserved roles of natural products in bacterial physiology.</title>
        <authorList>
            <consortium name="Agbiome Team Llc"/>
            <person name="Bleich R.M."/>
            <person name="Kirk G.J."/>
            <person name="Santa Maria K.C."/>
            <person name="Allen S.E."/>
            <person name="Farag S."/>
            <person name="Shank E.A."/>
            <person name="Bowers A."/>
        </authorList>
    </citation>
    <scope>NUCLEOTIDE SEQUENCE [LARGE SCALE GENOMIC DNA]</scope>
    <source>
        <strain evidence="4 5">AFS003229</strain>
    </source>
</reference>
<keyword evidence="1" id="KW-0732">Signal</keyword>
<dbReference type="PROSITE" id="PS51704">
    <property type="entry name" value="GP_PDE"/>
    <property type="match status" value="1"/>
</dbReference>
<accession>A0AAX0RYH8</accession>
<evidence type="ECO:0000259" key="2">
    <source>
        <dbReference type="PROSITE" id="PS51704"/>
    </source>
</evidence>
<evidence type="ECO:0000313" key="4">
    <source>
        <dbReference type="EMBL" id="PEJ29042.1"/>
    </source>
</evidence>
<dbReference type="EMBL" id="CP030926">
    <property type="protein sequence ID" value="AXN41493.1"/>
    <property type="molecule type" value="Genomic_DNA"/>
</dbReference>
<dbReference type="GO" id="GO:0006629">
    <property type="term" value="P:lipid metabolic process"/>
    <property type="evidence" value="ECO:0007669"/>
    <property type="project" value="InterPro"/>
</dbReference>
<dbReference type="GO" id="GO:0008081">
    <property type="term" value="F:phosphoric diester hydrolase activity"/>
    <property type="evidence" value="ECO:0007669"/>
    <property type="project" value="InterPro"/>
</dbReference>
<gene>
    <name evidence="4" type="ORF">CN689_22120</name>
    <name evidence="3" type="ORF">DTO10_26090</name>
</gene>